<reference evidence="3 4" key="1">
    <citation type="submission" date="2013-07" db="EMBL/GenBank/DDBJ databases">
        <title>Genome of Archaeoglobus fulgidus.</title>
        <authorList>
            <person name="Fiebig A."/>
            <person name="Birkeland N.-K."/>
        </authorList>
    </citation>
    <scope>NUCLEOTIDE SEQUENCE [LARGE SCALE GENOMIC DNA]</scope>
    <source>
        <strain evidence="3 4">DSM 8774</strain>
    </source>
</reference>
<evidence type="ECO:0000259" key="2">
    <source>
        <dbReference type="Pfam" id="PF05378"/>
    </source>
</evidence>
<dbReference type="Proteomes" id="UP000028501">
    <property type="component" value="Chromosome"/>
</dbReference>
<evidence type="ECO:0000313" key="3">
    <source>
        <dbReference type="EMBL" id="AIG97777.1"/>
    </source>
</evidence>
<gene>
    <name evidence="3" type="ORF">AFULGI_00009920</name>
</gene>
<dbReference type="EMBL" id="CP006577">
    <property type="protein sequence ID" value="AIG97777.1"/>
    <property type="molecule type" value="Genomic_DNA"/>
</dbReference>
<dbReference type="GO" id="GO:0017168">
    <property type="term" value="F:5-oxoprolinase (ATP-hydrolyzing) activity"/>
    <property type="evidence" value="ECO:0007669"/>
    <property type="project" value="TreeGrafter"/>
</dbReference>
<dbReference type="Pfam" id="PF05378">
    <property type="entry name" value="Hydant_A_N"/>
    <property type="match status" value="1"/>
</dbReference>
<dbReference type="InterPro" id="IPR045079">
    <property type="entry name" value="Oxoprolinase-like"/>
</dbReference>
<name>A0A075WDL0_ARCFL</name>
<feature type="domain" description="Hydantoinase/oxoprolinase N-terminal" evidence="2">
    <location>
        <begin position="3"/>
        <end position="144"/>
    </location>
</feature>
<sequence>MIIGIDVGGTNTDAAIVSDEIKTIKLPNEAGIGGILKEISKEANLIEEKVVVSTSWPLNLIISKFSESRTLSLVIPGPGLNYSEYGEVLKGYVNHRGDVVEDIDEYEIAAIFRENSYDNVAISSKFSVRNGSLEDRVAEIVRNYVEDYRIALSHYAGGMNYPARIHTTVVNAKIRETVYRLTELIKAYAGDFYYFKGDGGIVPYTIALNNPSELYNSSPAAVALGAVYLTGEKNALVVDIGGTSTDFVEVIDGMPKIVEGIELAGRKTLIRCVDSVSIPFGGDSVVENGKLVPVCSKPIAFGGESFTLTDALNCAGYEIGDYRSSRKYECDVEKALNQFVSLAATTVREIGCKKIVGTGYLAPYLIPEVAKAAGVEYVIPDHYESANAVGVAVSRVSLTLYVRIDTEKCFAAYNGHTESCPFKPGSLPDDEQILEVAKEKVVEVAKKFGASEEELGKVRTVYFNSFTVVRGGMKRGVIADVIVQIEPGIRYGGL</sequence>
<dbReference type="InterPro" id="IPR008040">
    <property type="entry name" value="Hydant_A_N"/>
</dbReference>
<dbReference type="KEGG" id="afg:AFULGI_00009920"/>
<accession>A0A075WDL0</accession>
<dbReference type="InterPro" id="IPR002821">
    <property type="entry name" value="Hydantoinase_A"/>
</dbReference>
<evidence type="ECO:0000313" key="4">
    <source>
        <dbReference type="Proteomes" id="UP000028501"/>
    </source>
</evidence>
<dbReference type="AlphaFoldDB" id="A0A075WDL0"/>
<protein>
    <submittedName>
        <fullName evidence="3">N-methylhydantoinase A/acetone carboxylase, beta subunit</fullName>
    </submittedName>
</protein>
<proteinExistence type="predicted"/>
<dbReference type="RefSeq" id="WP_010878406.1">
    <property type="nucleotide sequence ID" value="NZ_CP006577.1"/>
</dbReference>
<dbReference type="InterPro" id="IPR043129">
    <property type="entry name" value="ATPase_NBD"/>
</dbReference>
<evidence type="ECO:0000259" key="1">
    <source>
        <dbReference type="Pfam" id="PF01968"/>
    </source>
</evidence>
<dbReference type="PANTHER" id="PTHR11365:SF23">
    <property type="entry name" value="HYPOTHETICAL 5-OXOPROLINASE (EUROFUNG)-RELATED"/>
    <property type="match status" value="1"/>
</dbReference>
<dbReference type="GeneID" id="24794504"/>
<dbReference type="SUPFAM" id="SSF53067">
    <property type="entry name" value="Actin-like ATPase domain"/>
    <property type="match status" value="1"/>
</dbReference>
<dbReference type="Pfam" id="PF01968">
    <property type="entry name" value="Hydantoinase_A"/>
    <property type="match status" value="1"/>
</dbReference>
<dbReference type="GO" id="GO:0005829">
    <property type="term" value="C:cytosol"/>
    <property type="evidence" value="ECO:0007669"/>
    <property type="project" value="TreeGrafter"/>
</dbReference>
<dbReference type="GO" id="GO:0006749">
    <property type="term" value="P:glutathione metabolic process"/>
    <property type="evidence" value="ECO:0007669"/>
    <property type="project" value="TreeGrafter"/>
</dbReference>
<dbReference type="HOGENOM" id="CLU_014140_2_0_2"/>
<feature type="domain" description="Hydantoinase A/oxoprolinase" evidence="1">
    <location>
        <begin position="164"/>
        <end position="345"/>
    </location>
</feature>
<organism evidence="3 4">
    <name type="scientific">Archaeoglobus fulgidus DSM 8774</name>
    <dbReference type="NCBI Taxonomy" id="1344584"/>
    <lineage>
        <taxon>Archaea</taxon>
        <taxon>Methanobacteriati</taxon>
        <taxon>Methanobacteriota</taxon>
        <taxon>Archaeoglobi</taxon>
        <taxon>Archaeoglobales</taxon>
        <taxon>Archaeoglobaceae</taxon>
        <taxon>Archaeoglobus</taxon>
    </lineage>
</organism>
<dbReference type="PANTHER" id="PTHR11365">
    <property type="entry name" value="5-OXOPROLINASE RELATED"/>
    <property type="match status" value="1"/>
</dbReference>
<dbReference type="SMR" id="A0A075WDL0"/>